<evidence type="ECO:0008006" key="15">
    <source>
        <dbReference type="Google" id="ProtNLM"/>
    </source>
</evidence>
<evidence type="ECO:0000256" key="8">
    <source>
        <dbReference type="ARBA" id="ARBA00023306"/>
    </source>
</evidence>
<dbReference type="AlphaFoldDB" id="A0A1R2AYG4"/>
<organism evidence="13 14">
    <name type="scientific">Stentor coeruleus</name>
    <dbReference type="NCBI Taxonomy" id="5963"/>
    <lineage>
        <taxon>Eukaryota</taxon>
        <taxon>Sar</taxon>
        <taxon>Alveolata</taxon>
        <taxon>Ciliophora</taxon>
        <taxon>Postciliodesmatophora</taxon>
        <taxon>Heterotrichea</taxon>
        <taxon>Heterotrichida</taxon>
        <taxon>Stentoridae</taxon>
        <taxon>Stentor</taxon>
    </lineage>
</organism>
<dbReference type="EMBL" id="MPUH01001183">
    <property type="protein sequence ID" value="OMJ69559.1"/>
    <property type="molecule type" value="Genomic_DNA"/>
</dbReference>
<evidence type="ECO:0000256" key="4">
    <source>
        <dbReference type="ARBA" id="ARBA00022618"/>
    </source>
</evidence>
<feature type="domain" description="EB1 C-terminal" evidence="12">
    <location>
        <begin position="177"/>
        <end position="244"/>
    </location>
</feature>
<evidence type="ECO:0000256" key="10">
    <source>
        <dbReference type="SAM" id="Coils"/>
    </source>
</evidence>
<dbReference type="Pfam" id="PF00307">
    <property type="entry name" value="CH"/>
    <property type="match status" value="1"/>
</dbReference>
<comment type="similarity">
    <text evidence="2">Belongs to the MAPRE family.</text>
</comment>
<dbReference type="GO" id="GO:0051301">
    <property type="term" value="P:cell division"/>
    <property type="evidence" value="ECO:0007669"/>
    <property type="project" value="UniProtKB-KW"/>
</dbReference>
<keyword evidence="7" id="KW-0206">Cytoskeleton</keyword>
<dbReference type="InterPro" id="IPR004953">
    <property type="entry name" value="EB1_C"/>
</dbReference>
<dbReference type="GO" id="GO:0008017">
    <property type="term" value="F:microtubule binding"/>
    <property type="evidence" value="ECO:0007669"/>
    <property type="project" value="InterPro"/>
</dbReference>
<comment type="subcellular location">
    <subcellularLocation>
        <location evidence="1">Cytoplasm</location>
        <location evidence="1">Cytoskeleton</location>
    </subcellularLocation>
</comment>
<dbReference type="PROSITE" id="PS51230">
    <property type="entry name" value="EB1_C"/>
    <property type="match status" value="1"/>
</dbReference>
<dbReference type="Proteomes" id="UP000187209">
    <property type="component" value="Unassembled WGS sequence"/>
</dbReference>
<dbReference type="Gene3D" id="1.20.5.1430">
    <property type="match status" value="1"/>
</dbReference>
<evidence type="ECO:0000256" key="1">
    <source>
        <dbReference type="ARBA" id="ARBA00004245"/>
    </source>
</evidence>
<comment type="caution">
    <text evidence="13">The sequence shown here is derived from an EMBL/GenBank/DDBJ whole genome shotgun (WGS) entry which is preliminary data.</text>
</comment>
<dbReference type="InterPro" id="IPR036872">
    <property type="entry name" value="CH_dom_sf"/>
</dbReference>
<evidence type="ECO:0000259" key="11">
    <source>
        <dbReference type="PROSITE" id="PS50021"/>
    </source>
</evidence>
<sequence length="246" mass="29060">MKKGGKLGRLELLSWINEMTESDYPRIEALSDGIAYCQLIDMLHPKTITLIKLNFYPRSEDDNYKNLKVLEDAMIKLRSKRTIDTAKLSRSKFPDNMDFLQWLYQYWLQNKDSVEERYPAYARRIEAYKKQKKIPNDKTNFEIHMSSHLIPNDPDFDVSERLSPDLNQQRKNQLKDLVLSLEQELTNQVSNYKLLQEDIQQVEEERNFYFQKLRQIEIVCGESEDPVCAQLIDIISATPDEFLKAN</sequence>
<keyword evidence="14" id="KW-1185">Reference proteome</keyword>
<keyword evidence="4" id="KW-0132">Cell division</keyword>
<dbReference type="CDD" id="cd00014">
    <property type="entry name" value="CH_SF"/>
    <property type="match status" value="1"/>
</dbReference>
<evidence type="ECO:0000313" key="14">
    <source>
        <dbReference type="Proteomes" id="UP000187209"/>
    </source>
</evidence>
<feature type="coiled-coil region" evidence="10">
    <location>
        <begin position="178"/>
        <end position="212"/>
    </location>
</feature>
<accession>A0A1R2AYG4</accession>
<evidence type="ECO:0000313" key="13">
    <source>
        <dbReference type="EMBL" id="OMJ69559.1"/>
    </source>
</evidence>
<dbReference type="SUPFAM" id="SSF47576">
    <property type="entry name" value="Calponin-homology domain, CH-domain"/>
    <property type="match status" value="1"/>
</dbReference>
<evidence type="ECO:0000256" key="5">
    <source>
        <dbReference type="ARBA" id="ARBA00022701"/>
    </source>
</evidence>
<dbReference type="Pfam" id="PF03271">
    <property type="entry name" value="EB1"/>
    <property type="match status" value="1"/>
</dbReference>
<keyword evidence="10" id="KW-0175">Coiled coil</keyword>
<evidence type="ECO:0000259" key="12">
    <source>
        <dbReference type="PROSITE" id="PS51230"/>
    </source>
</evidence>
<evidence type="ECO:0000256" key="2">
    <source>
        <dbReference type="ARBA" id="ARBA00010729"/>
    </source>
</evidence>
<reference evidence="13 14" key="1">
    <citation type="submission" date="2016-11" db="EMBL/GenBank/DDBJ databases">
        <title>The macronuclear genome of Stentor coeruleus: a giant cell with tiny introns.</title>
        <authorList>
            <person name="Slabodnick M."/>
            <person name="Ruby J.G."/>
            <person name="Reiff S.B."/>
            <person name="Swart E.C."/>
            <person name="Gosai S."/>
            <person name="Prabakaran S."/>
            <person name="Witkowska E."/>
            <person name="Larue G.E."/>
            <person name="Fisher S."/>
            <person name="Freeman R.M."/>
            <person name="Gunawardena J."/>
            <person name="Chu W."/>
            <person name="Stover N.A."/>
            <person name="Gregory B.D."/>
            <person name="Nowacki M."/>
            <person name="Derisi J."/>
            <person name="Roy S.W."/>
            <person name="Marshall W.F."/>
            <person name="Sood P."/>
        </authorList>
    </citation>
    <scope>NUCLEOTIDE SEQUENCE [LARGE SCALE GENOMIC DNA]</scope>
    <source>
        <strain evidence="13">WM001</strain>
    </source>
</reference>
<dbReference type="InterPro" id="IPR036133">
    <property type="entry name" value="EB1_C_sf"/>
</dbReference>
<name>A0A1R2AYG4_9CILI</name>
<dbReference type="PROSITE" id="PS50021">
    <property type="entry name" value="CH"/>
    <property type="match status" value="1"/>
</dbReference>
<proteinExistence type="inferred from homology"/>
<evidence type="ECO:0000256" key="6">
    <source>
        <dbReference type="ARBA" id="ARBA00022776"/>
    </source>
</evidence>
<dbReference type="SUPFAM" id="SSF140612">
    <property type="entry name" value="EB1 dimerisation domain-like"/>
    <property type="match status" value="1"/>
</dbReference>
<evidence type="ECO:0000256" key="7">
    <source>
        <dbReference type="ARBA" id="ARBA00023212"/>
    </source>
</evidence>
<feature type="domain" description="Calponin-homology (CH)" evidence="11">
    <location>
        <begin position="6"/>
        <end position="108"/>
    </location>
</feature>
<keyword evidence="8" id="KW-0131">Cell cycle</keyword>
<dbReference type="OrthoDB" id="283645at2759"/>
<evidence type="ECO:0000256" key="9">
    <source>
        <dbReference type="PROSITE-ProRule" id="PRU00576"/>
    </source>
</evidence>
<dbReference type="PANTHER" id="PTHR10623">
    <property type="entry name" value="MICROTUBULE-ASSOCIATED PROTEIN RP/EB FAMILY MEMBER"/>
    <property type="match status" value="1"/>
</dbReference>
<dbReference type="InterPro" id="IPR001715">
    <property type="entry name" value="CH_dom"/>
</dbReference>
<gene>
    <name evidence="13" type="ORF">SteCoe_32677</name>
</gene>
<keyword evidence="5 9" id="KW-0493">Microtubule</keyword>
<dbReference type="Gene3D" id="1.10.418.10">
    <property type="entry name" value="Calponin-like domain"/>
    <property type="match status" value="1"/>
</dbReference>
<evidence type="ECO:0000256" key="3">
    <source>
        <dbReference type="ARBA" id="ARBA00022490"/>
    </source>
</evidence>
<dbReference type="GO" id="GO:0005874">
    <property type="term" value="C:microtubule"/>
    <property type="evidence" value="ECO:0007669"/>
    <property type="project" value="UniProtKB-KW"/>
</dbReference>
<keyword evidence="3" id="KW-0963">Cytoplasm</keyword>
<dbReference type="InterPro" id="IPR027328">
    <property type="entry name" value="MAPRE"/>
</dbReference>
<keyword evidence="6" id="KW-0498">Mitosis</keyword>
<protein>
    <recommendedName>
        <fullName evidence="15">Calponin-homology (CH) domain-containing protein</fullName>
    </recommendedName>
</protein>